<evidence type="ECO:0000256" key="3">
    <source>
        <dbReference type="ARBA" id="ARBA00022737"/>
    </source>
</evidence>
<evidence type="ECO:0008006" key="7">
    <source>
        <dbReference type="Google" id="ProtNLM"/>
    </source>
</evidence>
<dbReference type="InterPro" id="IPR050179">
    <property type="entry name" value="Trans_hexapeptide_repeat"/>
</dbReference>
<dbReference type="PANTHER" id="PTHR43300:SF11">
    <property type="entry name" value="ACETYLTRANSFERASE RV3034C-RELATED"/>
    <property type="match status" value="1"/>
</dbReference>
<dbReference type="PROSITE" id="PS00101">
    <property type="entry name" value="HEXAPEP_TRANSFERASES"/>
    <property type="match status" value="1"/>
</dbReference>
<dbReference type="CDD" id="cd03349">
    <property type="entry name" value="LbH_XAT"/>
    <property type="match status" value="1"/>
</dbReference>
<dbReference type="GO" id="GO:0016746">
    <property type="term" value="F:acyltransferase activity"/>
    <property type="evidence" value="ECO:0007669"/>
    <property type="project" value="UniProtKB-KW"/>
</dbReference>
<dbReference type="AlphaFoldDB" id="A0A1A9LBD2"/>
<keyword evidence="2" id="KW-0808">Transferase</keyword>
<keyword evidence="6" id="KW-1185">Reference proteome</keyword>
<dbReference type="RefSeq" id="WP_068763236.1">
    <property type="nucleotide sequence ID" value="NZ_LXIE01000051.1"/>
</dbReference>
<dbReference type="InterPro" id="IPR001451">
    <property type="entry name" value="Hexapep"/>
</dbReference>
<dbReference type="InterPro" id="IPR011004">
    <property type="entry name" value="Trimer_LpxA-like_sf"/>
</dbReference>
<dbReference type="OrthoDB" id="9814490at2"/>
<dbReference type="Gene3D" id="2.160.10.10">
    <property type="entry name" value="Hexapeptide repeat proteins"/>
    <property type="match status" value="1"/>
</dbReference>
<keyword evidence="4" id="KW-0012">Acyltransferase</keyword>
<evidence type="ECO:0000313" key="5">
    <source>
        <dbReference type="EMBL" id="OAD89982.1"/>
    </source>
</evidence>
<comment type="caution">
    <text evidence="5">The sequence shown here is derived from an EMBL/GenBank/DDBJ whole genome shotgun (WGS) entry which is preliminary data.</text>
</comment>
<protein>
    <recommendedName>
        <fullName evidence="7">Acetyltransferase</fullName>
    </recommendedName>
</protein>
<dbReference type="Proteomes" id="UP000077552">
    <property type="component" value="Unassembled WGS sequence"/>
</dbReference>
<accession>A0A1A9LBD2</accession>
<evidence type="ECO:0000256" key="2">
    <source>
        <dbReference type="ARBA" id="ARBA00022679"/>
    </source>
</evidence>
<gene>
    <name evidence="5" type="ORF">A7A78_08285</name>
</gene>
<dbReference type="SUPFAM" id="SSF51161">
    <property type="entry name" value="Trimeric LpxA-like enzymes"/>
    <property type="match status" value="1"/>
</dbReference>
<proteinExistence type="inferred from homology"/>
<name>A0A1A9LBD2_9FLAO</name>
<sequence length="188" mass="20820">MILFEKGKYKLSRMLLNFKSISDHTGIYIGKGSKIANNTFINDGTRINGKIVIKGKGYTKIGKYCAIGDGIKIISSNHDSGVVNLQYALQKKILKNTAISSKRDVTIGHNVWIGDNVIILAGVSIGNGAIIAAGSVVTKNIPEYSVFGGVPAKFIKTRFDNEKIDEIETSKWWDWSLDKMQENRSFFE</sequence>
<keyword evidence="3" id="KW-0677">Repeat</keyword>
<dbReference type="PANTHER" id="PTHR43300">
    <property type="entry name" value="ACETYLTRANSFERASE"/>
    <property type="match status" value="1"/>
</dbReference>
<evidence type="ECO:0000256" key="1">
    <source>
        <dbReference type="ARBA" id="ARBA00007274"/>
    </source>
</evidence>
<dbReference type="STRING" id="1385699.A7A78_08285"/>
<dbReference type="EMBL" id="LXIE01000051">
    <property type="protein sequence ID" value="OAD89982.1"/>
    <property type="molecule type" value="Genomic_DNA"/>
</dbReference>
<organism evidence="5 6">
    <name type="scientific">Aequorivita soesokkakensis</name>
    <dbReference type="NCBI Taxonomy" id="1385699"/>
    <lineage>
        <taxon>Bacteria</taxon>
        <taxon>Pseudomonadati</taxon>
        <taxon>Bacteroidota</taxon>
        <taxon>Flavobacteriia</taxon>
        <taxon>Flavobacteriales</taxon>
        <taxon>Flavobacteriaceae</taxon>
        <taxon>Aequorivita</taxon>
    </lineage>
</organism>
<evidence type="ECO:0000256" key="4">
    <source>
        <dbReference type="ARBA" id="ARBA00023315"/>
    </source>
</evidence>
<dbReference type="InterPro" id="IPR018357">
    <property type="entry name" value="Hexapep_transf_CS"/>
</dbReference>
<reference evidence="5 6" key="1">
    <citation type="submission" date="2016-05" db="EMBL/GenBank/DDBJ databases">
        <title>Genome sequencing of Vitellibacter soesokkakensis RSSK-12.</title>
        <authorList>
            <person name="Thevarajoo S."/>
            <person name="Selvaratnam C."/>
            <person name="Goh K.M."/>
            <person name="Chan K.-G."/>
            <person name="Chong C.S."/>
        </authorList>
    </citation>
    <scope>NUCLEOTIDE SEQUENCE [LARGE SCALE GENOMIC DNA]</scope>
    <source>
        <strain evidence="5 6">RSSK-12</strain>
    </source>
</reference>
<evidence type="ECO:0000313" key="6">
    <source>
        <dbReference type="Proteomes" id="UP000077552"/>
    </source>
</evidence>
<dbReference type="Pfam" id="PF00132">
    <property type="entry name" value="Hexapep"/>
    <property type="match status" value="1"/>
</dbReference>
<comment type="similarity">
    <text evidence="1">Belongs to the transferase hexapeptide repeat family.</text>
</comment>